<protein>
    <submittedName>
        <fullName evidence="1">Uncharacterized protein</fullName>
    </submittedName>
</protein>
<dbReference type="GO" id="GO:0007346">
    <property type="term" value="P:regulation of mitotic cell cycle"/>
    <property type="evidence" value="ECO:0007669"/>
    <property type="project" value="InterPro"/>
</dbReference>
<dbReference type="EMBL" id="AP019300">
    <property type="protein sequence ID" value="BBH02316.1"/>
    <property type="molecule type" value="Genomic_DNA"/>
</dbReference>
<proteinExistence type="predicted"/>
<gene>
    <name evidence="1" type="ORF">Prudu_012847</name>
</gene>
<dbReference type="AlphaFoldDB" id="A0A4Y1REC8"/>
<name>A0A4Y1REC8_PRUDU</name>
<dbReference type="PANTHER" id="PTHR35125">
    <property type="entry name" value="NEURON NAVIGATOR 1-LIKE-RELATED"/>
    <property type="match status" value="1"/>
</dbReference>
<accession>A0A4Y1REC8</accession>
<sequence length="257" mass="29232">MARRAIGEQLIILNENLYIQHASVNVVLPSIEPNAGGKSKCSKTATKIGGVGFESRKALNDITNKILPKEASSKKKTLPKEDFNVAEEVVSEILNGGIKFEIGKLADEMSSVYDNCHVKMHAELRPDERRNFDTVNGKINMKIRELVAQNHIPYWISLNMQREILTIIFSKHLIYYDGFKLREYYRGSCRRNRAAQGDDLDSPPCYPEIEEIPEPEELSFFQWLSPPSSPLRWESPPFSPLALPLEVVEFVLREGND</sequence>
<reference evidence="1" key="1">
    <citation type="journal article" date="2019" name="Science">
        <title>Mutation of a bHLH transcription factor allowed almond domestication.</title>
        <authorList>
            <person name="Sanchez-Perez R."/>
            <person name="Pavan S."/>
            <person name="Mazzeo R."/>
            <person name="Moldovan C."/>
            <person name="Aiese Cigliano R."/>
            <person name="Del Cueto J."/>
            <person name="Ricciardi F."/>
            <person name="Lotti C."/>
            <person name="Ricciardi L."/>
            <person name="Dicenta F."/>
            <person name="Lopez-Marques R.L."/>
            <person name="Lindberg Moller B."/>
        </authorList>
    </citation>
    <scope>NUCLEOTIDE SEQUENCE</scope>
</reference>
<dbReference type="InterPro" id="IPR039326">
    <property type="entry name" value="Patronus"/>
</dbReference>
<dbReference type="PANTHER" id="PTHR35125:SF1">
    <property type="entry name" value="PROTEIN PATRONUS 2"/>
    <property type="match status" value="1"/>
</dbReference>
<organism evidence="1">
    <name type="scientific">Prunus dulcis</name>
    <name type="common">Almond</name>
    <name type="synonym">Amygdalus dulcis</name>
    <dbReference type="NCBI Taxonomy" id="3755"/>
    <lineage>
        <taxon>Eukaryota</taxon>
        <taxon>Viridiplantae</taxon>
        <taxon>Streptophyta</taxon>
        <taxon>Embryophyta</taxon>
        <taxon>Tracheophyta</taxon>
        <taxon>Spermatophyta</taxon>
        <taxon>Magnoliopsida</taxon>
        <taxon>eudicotyledons</taxon>
        <taxon>Gunneridae</taxon>
        <taxon>Pentapetalae</taxon>
        <taxon>rosids</taxon>
        <taxon>fabids</taxon>
        <taxon>Rosales</taxon>
        <taxon>Rosaceae</taxon>
        <taxon>Amygdaloideae</taxon>
        <taxon>Amygdaleae</taxon>
        <taxon>Prunus</taxon>
    </lineage>
</organism>
<evidence type="ECO:0000313" key="1">
    <source>
        <dbReference type="EMBL" id="BBH02316.1"/>
    </source>
</evidence>